<feature type="domain" description="DUF6292" evidence="1">
    <location>
        <begin position="12"/>
        <end position="110"/>
    </location>
</feature>
<dbReference type="Proteomes" id="UP000572680">
    <property type="component" value="Unassembled WGS sequence"/>
</dbReference>
<reference evidence="2 3" key="1">
    <citation type="submission" date="2020-08" db="EMBL/GenBank/DDBJ databases">
        <title>Genomic Encyclopedia of Type Strains, Phase IV (KMG-IV): sequencing the most valuable type-strain genomes for metagenomic binning, comparative biology and taxonomic classification.</title>
        <authorList>
            <person name="Goeker M."/>
        </authorList>
    </citation>
    <scope>NUCLEOTIDE SEQUENCE [LARGE SCALE GENOMIC DNA]</scope>
    <source>
        <strain evidence="2 3">DSM 44197</strain>
    </source>
</reference>
<gene>
    <name evidence="2" type="ORF">HNR61_005834</name>
</gene>
<sequence>MTRRERTDHRYYIEAVGNALKAQGIATGGVTGGMSREYKRRTAAIGFGGEVIWDYDDSHTTLSLYLEWDEERGWMMHDIHEPGAARGMAHGQYNLDLGLVPEPEKVVLHVQHMLRTGSPGRFDPVGRCHRSAAEHDPAFEAALAAYLLA</sequence>
<proteinExistence type="predicted"/>
<dbReference type="EMBL" id="JACJIA010000008">
    <property type="protein sequence ID" value="MBA8954180.1"/>
    <property type="molecule type" value="Genomic_DNA"/>
</dbReference>
<name>A0A7W3LTZ5_ACTNM</name>
<accession>A0A7W3LTZ5</accession>
<dbReference type="AlphaFoldDB" id="A0A7W3LTZ5"/>
<dbReference type="Pfam" id="PF19809">
    <property type="entry name" value="DUF6292"/>
    <property type="match status" value="1"/>
</dbReference>
<dbReference type="RefSeq" id="WP_182846287.1">
    <property type="nucleotide sequence ID" value="NZ_BAAALP010000001.1"/>
</dbReference>
<comment type="caution">
    <text evidence="2">The sequence shown here is derived from an EMBL/GenBank/DDBJ whole genome shotgun (WGS) entry which is preliminary data.</text>
</comment>
<evidence type="ECO:0000313" key="2">
    <source>
        <dbReference type="EMBL" id="MBA8954180.1"/>
    </source>
</evidence>
<dbReference type="InterPro" id="IPR046259">
    <property type="entry name" value="DUF6292"/>
</dbReference>
<evidence type="ECO:0000313" key="3">
    <source>
        <dbReference type="Proteomes" id="UP000572680"/>
    </source>
</evidence>
<evidence type="ECO:0000259" key="1">
    <source>
        <dbReference type="Pfam" id="PF19809"/>
    </source>
</evidence>
<keyword evidence="3" id="KW-1185">Reference proteome</keyword>
<protein>
    <recommendedName>
        <fullName evidence="1">DUF6292 domain-containing protein</fullName>
    </recommendedName>
</protein>
<organism evidence="2 3">
    <name type="scientific">Actinomadura namibiensis</name>
    <dbReference type="NCBI Taxonomy" id="182080"/>
    <lineage>
        <taxon>Bacteria</taxon>
        <taxon>Bacillati</taxon>
        <taxon>Actinomycetota</taxon>
        <taxon>Actinomycetes</taxon>
        <taxon>Streptosporangiales</taxon>
        <taxon>Thermomonosporaceae</taxon>
        <taxon>Actinomadura</taxon>
    </lineage>
</organism>